<keyword evidence="2" id="KW-0808">Transferase</keyword>
<comment type="caution">
    <text evidence="2">The sequence shown here is derived from an EMBL/GenBank/DDBJ whole genome shotgun (WGS) entry which is preliminary data.</text>
</comment>
<dbReference type="CDD" id="cd04182">
    <property type="entry name" value="GT_2_like_f"/>
    <property type="match status" value="1"/>
</dbReference>
<dbReference type="GO" id="GO:0016779">
    <property type="term" value="F:nucleotidyltransferase activity"/>
    <property type="evidence" value="ECO:0007669"/>
    <property type="project" value="UniProtKB-ARBA"/>
</dbReference>
<dbReference type="RefSeq" id="WP_149091278.1">
    <property type="nucleotide sequence ID" value="NZ_VKKY01000002.1"/>
</dbReference>
<dbReference type="OrthoDB" id="9779263at2"/>
<keyword evidence="3" id="KW-1185">Reference proteome</keyword>
<protein>
    <submittedName>
        <fullName evidence="2">Nucleotidyltransferase family protein</fullName>
    </submittedName>
</protein>
<evidence type="ECO:0000259" key="1">
    <source>
        <dbReference type="Pfam" id="PF12804"/>
    </source>
</evidence>
<evidence type="ECO:0000313" key="2">
    <source>
        <dbReference type="EMBL" id="KAA3438219.1"/>
    </source>
</evidence>
<dbReference type="AlphaFoldDB" id="A0A5B6TCN1"/>
<sequence length="197" mass="21007">MTGIIVLAAGSSSRLGQPKQQLLYKGQTLLQHSLQAALASGGSPVMVVLGANAEAILSKIEETETIVLHNPHWEEGMASSIRVGISKLLEVAPESTSALFLLCDQPFVSADLLNQMIQQKEETQKGIVACAYQNTLGAPVLFDQHFFPRLQQLKGQEGAKKLLGQFPAEVSPVPFPAGAVDIDTLADYASLKAGEVQ</sequence>
<organism evidence="2 3">
    <name type="scientific">Rufibacter hautae</name>
    <dbReference type="NCBI Taxonomy" id="2595005"/>
    <lineage>
        <taxon>Bacteria</taxon>
        <taxon>Pseudomonadati</taxon>
        <taxon>Bacteroidota</taxon>
        <taxon>Cytophagia</taxon>
        <taxon>Cytophagales</taxon>
        <taxon>Hymenobacteraceae</taxon>
        <taxon>Rufibacter</taxon>
    </lineage>
</organism>
<dbReference type="EMBL" id="VKKY01000002">
    <property type="protein sequence ID" value="KAA3438219.1"/>
    <property type="molecule type" value="Genomic_DNA"/>
</dbReference>
<dbReference type="PANTHER" id="PTHR43777:SF1">
    <property type="entry name" value="MOLYBDENUM COFACTOR CYTIDYLYLTRANSFERASE"/>
    <property type="match status" value="1"/>
</dbReference>
<dbReference type="SUPFAM" id="SSF53448">
    <property type="entry name" value="Nucleotide-diphospho-sugar transferases"/>
    <property type="match status" value="1"/>
</dbReference>
<accession>A0A5B6TCN1</accession>
<feature type="domain" description="MobA-like NTP transferase" evidence="1">
    <location>
        <begin position="5"/>
        <end position="165"/>
    </location>
</feature>
<reference evidence="2 3" key="1">
    <citation type="submission" date="2019-07" db="EMBL/GenBank/DDBJ databases">
        <title>Rufibacter sp. nov., isolated from lake sediment.</title>
        <authorList>
            <person name="Qu J.-H."/>
        </authorList>
    </citation>
    <scope>NUCLEOTIDE SEQUENCE [LARGE SCALE GENOMIC DNA]</scope>
    <source>
        <strain evidence="2 3">NBS58-1</strain>
    </source>
</reference>
<dbReference type="PANTHER" id="PTHR43777">
    <property type="entry name" value="MOLYBDENUM COFACTOR CYTIDYLYLTRANSFERASE"/>
    <property type="match status" value="1"/>
</dbReference>
<gene>
    <name evidence="2" type="ORF">FOA19_13230</name>
</gene>
<dbReference type="InterPro" id="IPR029044">
    <property type="entry name" value="Nucleotide-diphossugar_trans"/>
</dbReference>
<proteinExistence type="predicted"/>
<name>A0A5B6TCN1_9BACT</name>
<dbReference type="Proteomes" id="UP000324133">
    <property type="component" value="Unassembled WGS sequence"/>
</dbReference>
<evidence type="ECO:0000313" key="3">
    <source>
        <dbReference type="Proteomes" id="UP000324133"/>
    </source>
</evidence>
<dbReference type="InterPro" id="IPR025877">
    <property type="entry name" value="MobA-like_NTP_Trfase"/>
</dbReference>
<dbReference type="Gene3D" id="3.90.550.10">
    <property type="entry name" value="Spore Coat Polysaccharide Biosynthesis Protein SpsA, Chain A"/>
    <property type="match status" value="1"/>
</dbReference>
<dbReference type="Pfam" id="PF12804">
    <property type="entry name" value="NTP_transf_3"/>
    <property type="match status" value="1"/>
</dbReference>